<comment type="similarity">
    <text evidence="1">Belongs to the sigma-70 factor family. ECF subfamily.</text>
</comment>
<evidence type="ECO:0000256" key="5">
    <source>
        <dbReference type="ARBA" id="ARBA00023163"/>
    </source>
</evidence>
<dbReference type="InterPro" id="IPR052704">
    <property type="entry name" value="ECF_Sigma-70_Domain"/>
</dbReference>
<dbReference type="PANTHER" id="PTHR30173">
    <property type="entry name" value="SIGMA 19 FACTOR"/>
    <property type="match status" value="1"/>
</dbReference>
<evidence type="ECO:0000256" key="1">
    <source>
        <dbReference type="ARBA" id="ARBA00010641"/>
    </source>
</evidence>
<organism evidence="8 9">
    <name type="scientific">Acrocarpospora macrocephala</name>
    <dbReference type="NCBI Taxonomy" id="150177"/>
    <lineage>
        <taxon>Bacteria</taxon>
        <taxon>Bacillati</taxon>
        <taxon>Actinomycetota</taxon>
        <taxon>Actinomycetes</taxon>
        <taxon>Streptosporangiales</taxon>
        <taxon>Streptosporangiaceae</taxon>
        <taxon>Acrocarpospora</taxon>
    </lineage>
</organism>
<dbReference type="SUPFAM" id="SSF88659">
    <property type="entry name" value="Sigma3 and sigma4 domains of RNA polymerase sigma factors"/>
    <property type="match status" value="1"/>
</dbReference>
<dbReference type="GO" id="GO:0016987">
    <property type="term" value="F:sigma factor activity"/>
    <property type="evidence" value="ECO:0007669"/>
    <property type="project" value="UniProtKB-KW"/>
</dbReference>
<dbReference type="InterPro" id="IPR013324">
    <property type="entry name" value="RNA_pol_sigma_r3/r4-like"/>
</dbReference>
<dbReference type="InterPro" id="IPR013249">
    <property type="entry name" value="RNA_pol_sigma70_r4_t2"/>
</dbReference>
<dbReference type="GO" id="GO:0006352">
    <property type="term" value="P:DNA-templated transcription initiation"/>
    <property type="evidence" value="ECO:0007669"/>
    <property type="project" value="InterPro"/>
</dbReference>
<dbReference type="AlphaFoldDB" id="A0A5M3X140"/>
<dbReference type="InterPro" id="IPR007627">
    <property type="entry name" value="RNA_pol_sigma70_r2"/>
</dbReference>
<dbReference type="InterPro" id="IPR014303">
    <property type="entry name" value="RNA_pol_sigma-70_ECF"/>
</dbReference>
<keyword evidence="4" id="KW-0731">Sigma factor</keyword>
<accession>A0A5M3X140</accession>
<protein>
    <submittedName>
        <fullName evidence="8">RNA polymerase sigma24 factor</fullName>
    </submittedName>
</protein>
<proteinExistence type="inferred from homology"/>
<feature type="domain" description="RNA polymerase sigma factor 70 region 4 type 2" evidence="7">
    <location>
        <begin position="91"/>
        <end position="142"/>
    </location>
</feature>
<dbReference type="NCBIfam" id="TIGR02937">
    <property type="entry name" value="sigma70-ECF"/>
    <property type="match status" value="1"/>
</dbReference>
<keyword evidence="5" id="KW-0804">Transcription</keyword>
<reference evidence="8 9" key="1">
    <citation type="submission" date="2019-10" db="EMBL/GenBank/DDBJ databases">
        <title>Whole genome shotgun sequence of Acrocarpospora macrocephala NBRC 16266.</title>
        <authorList>
            <person name="Ichikawa N."/>
            <person name="Kimura A."/>
            <person name="Kitahashi Y."/>
            <person name="Komaki H."/>
            <person name="Oguchi A."/>
        </authorList>
    </citation>
    <scope>NUCLEOTIDE SEQUENCE [LARGE SCALE GENOMIC DNA]</scope>
    <source>
        <strain evidence="8 9">NBRC 16266</strain>
    </source>
</reference>
<dbReference type="Pfam" id="PF08281">
    <property type="entry name" value="Sigma70_r4_2"/>
    <property type="match status" value="1"/>
</dbReference>
<dbReference type="InterPro" id="IPR014284">
    <property type="entry name" value="RNA_pol_sigma-70_dom"/>
</dbReference>
<evidence type="ECO:0000259" key="7">
    <source>
        <dbReference type="Pfam" id="PF08281"/>
    </source>
</evidence>
<evidence type="ECO:0000256" key="3">
    <source>
        <dbReference type="ARBA" id="ARBA00023015"/>
    </source>
</evidence>
<feature type="domain" description="RNA polymerase sigma-70 region 2" evidence="6">
    <location>
        <begin position="2"/>
        <end position="57"/>
    </location>
</feature>
<dbReference type="InterPro" id="IPR013325">
    <property type="entry name" value="RNA_pol_sigma_r2"/>
</dbReference>
<dbReference type="SUPFAM" id="SSF88946">
    <property type="entry name" value="Sigma2 domain of RNA polymerase sigma factors"/>
    <property type="match status" value="1"/>
</dbReference>
<dbReference type="Gene3D" id="1.10.10.10">
    <property type="entry name" value="Winged helix-like DNA-binding domain superfamily/Winged helix DNA-binding domain"/>
    <property type="match status" value="1"/>
</dbReference>
<evidence type="ECO:0000313" key="8">
    <source>
        <dbReference type="EMBL" id="GES15477.1"/>
    </source>
</evidence>
<dbReference type="InterPro" id="IPR036388">
    <property type="entry name" value="WH-like_DNA-bd_sf"/>
</dbReference>
<dbReference type="SUPFAM" id="SSF54427">
    <property type="entry name" value="NTF2-like"/>
    <property type="match status" value="1"/>
</dbReference>
<dbReference type="InterPro" id="IPR032710">
    <property type="entry name" value="NTF2-like_dom_sf"/>
</dbReference>
<dbReference type="NCBIfam" id="NF007214">
    <property type="entry name" value="PRK09636.1"/>
    <property type="match status" value="1"/>
</dbReference>
<gene>
    <name evidence="8" type="ORF">Amac_090740</name>
</gene>
<dbReference type="Gene3D" id="1.10.1740.10">
    <property type="match status" value="1"/>
</dbReference>
<evidence type="ECO:0000313" key="9">
    <source>
        <dbReference type="Proteomes" id="UP000331127"/>
    </source>
</evidence>
<keyword evidence="9" id="KW-1185">Reference proteome</keyword>
<name>A0A5M3X140_9ACTN</name>
<comment type="subunit">
    <text evidence="2">Interacts transiently with the RNA polymerase catalytic core formed by RpoA, RpoB, RpoC and RpoZ (2 alpha, 1 beta, 1 beta' and 1 omega subunit) to form the RNA polymerase holoenzyme that can initiate transcription.</text>
</comment>
<evidence type="ECO:0000256" key="4">
    <source>
        <dbReference type="ARBA" id="ARBA00023082"/>
    </source>
</evidence>
<dbReference type="GO" id="GO:0003677">
    <property type="term" value="F:DNA binding"/>
    <property type="evidence" value="ECO:0007669"/>
    <property type="project" value="InterPro"/>
</dbReference>
<keyword evidence="3" id="KW-0805">Transcription regulation</keyword>
<dbReference type="Gene3D" id="3.10.450.50">
    <property type="match status" value="1"/>
</dbReference>
<evidence type="ECO:0000259" key="6">
    <source>
        <dbReference type="Pfam" id="PF04542"/>
    </source>
</evidence>
<comment type="caution">
    <text evidence="8">The sequence shown here is derived from an EMBL/GenBank/DDBJ whole genome shotgun (WGS) entry which is preliminary data.</text>
</comment>
<evidence type="ECO:0000256" key="2">
    <source>
        <dbReference type="ARBA" id="ARBA00011344"/>
    </source>
</evidence>
<sequence length="288" mass="31475">MFALAYRMLGSATEAEDVVQDAYLRWNGATREAIQAPGAWLARVVTNMCLNRLTSARARREHYVGPWLPEPILTDPDPPAETALLRESVSMAFLLLLERLTPAERAVFVLREAFSYGYRDISAVLDLSEANCRQLHGRAQRRLGERRRFEAPAARRRSIVERFLTAANDGDLAALERVLAADVTAWSDGGGQVSAALRAVLGPAKVARYVAGVTGKASVHAELTFAEVNGEPGLVARAGGRVVLVAAFETDGERIFVLRSVLNPDKLRYVARQLNSQNLSHPGRLTGS</sequence>
<dbReference type="PANTHER" id="PTHR30173:SF36">
    <property type="entry name" value="ECF RNA POLYMERASE SIGMA FACTOR SIGJ"/>
    <property type="match status" value="1"/>
</dbReference>
<dbReference type="Proteomes" id="UP000331127">
    <property type="component" value="Unassembled WGS sequence"/>
</dbReference>
<dbReference type="Pfam" id="PF04542">
    <property type="entry name" value="Sigma70_r2"/>
    <property type="match status" value="1"/>
</dbReference>
<dbReference type="NCBIfam" id="TIGR02957">
    <property type="entry name" value="SigX4"/>
    <property type="match status" value="1"/>
</dbReference>
<dbReference type="EMBL" id="BLAE01000077">
    <property type="protein sequence ID" value="GES15477.1"/>
    <property type="molecule type" value="Genomic_DNA"/>
</dbReference>